<feature type="domain" description="HTH araC/xylS-type" evidence="9">
    <location>
        <begin position="1256"/>
        <end position="1355"/>
    </location>
</feature>
<dbReference type="InterPro" id="IPR009057">
    <property type="entry name" value="Homeodomain-like_sf"/>
</dbReference>
<dbReference type="SUPFAM" id="SSF55874">
    <property type="entry name" value="ATPase domain of HSP90 chaperone/DNA topoisomerase II/histidine kinase"/>
    <property type="match status" value="1"/>
</dbReference>
<organism evidence="12 13">
    <name type="scientific">Polaribacter batillariae</name>
    <dbReference type="NCBI Taxonomy" id="2808900"/>
    <lineage>
        <taxon>Bacteria</taxon>
        <taxon>Pseudomonadati</taxon>
        <taxon>Bacteroidota</taxon>
        <taxon>Flavobacteriia</taxon>
        <taxon>Flavobacteriales</taxon>
        <taxon>Flavobacteriaceae</taxon>
    </lineage>
</organism>
<dbReference type="PRINTS" id="PR00344">
    <property type="entry name" value="BCTRLSENSOR"/>
</dbReference>
<gene>
    <name evidence="12" type="ORF">JL193_16460</name>
</gene>
<dbReference type="Pfam" id="PF00072">
    <property type="entry name" value="Response_reg"/>
    <property type="match status" value="1"/>
</dbReference>
<evidence type="ECO:0000256" key="4">
    <source>
        <dbReference type="ARBA" id="ARBA00023015"/>
    </source>
</evidence>
<keyword evidence="8" id="KW-0472">Membrane</keyword>
<keyword evidence="5" id="KW-0238">DNA-binding</keyword>
<reference evidence="12 13" key="1">
    <citation type="submission" date="2021-03" db="EMBL/GenBank/DDBJ databases">
        <title>Complete genome of Polaribacter_sp.G4M1.</title>
        <authorList>
            <person name="Jeong S.W."/>
            <person name="Bae J.W."/>
        </authorList>
    </citation>
    <scope>NUCLEOTIDE SEQUENCE [LARGE SCALE GENOMIC DNA]</scope>
    <source>
        <strain evidence="12 13">G4M1</strain>
    </source>
</reference>
<dbReference type="InterPro" id="IPR036890">
    <property type="entry name" value="HATPase_C_sf"/>
</dbReference>
<evidence type="ECO:0000256" key="3">
    <source>
        <dbReference type="ARBA" id="ARBA00022553"/>
    </source>
</evidence>
<protein>
    <recommendedName>
        <fullName evidence="2">histidine kinase</fullName>
        <ecNumber evidence="2">2.7.13.3</ecNumber>
    </recommendedName>
</protein>
<dbReference type="Pfam" id="PF02518">
    <property type="entry name" value="HATPase_c"/>
    <property type="match status" value="1"/>
</dbReference>
<dbReference type="Gene3D" id="2.130.10.10">
    <property type="entry name" value="YVTN repeat-like/Quinoprotein amine dehydrogenase"/>
    <property type="match status" value="2"/>
</dbReference>
<evidence type="ECO:0000256" key="8">
    <source>
        <dbReference type="SAM" id="Phobius"/>
    </source>
</evidence>
<evidence type="ECO:0000259" key="9">
    <source>
        <dbReference type="PROSITE" id="PS01124"/>
    </source>
</evidence>
<name>A0ABX7SWF6_9FLAO</name>
<evidence type="ECO:0000256" key="2">
    <source>
        <dbReference type="ARBA" id="ARBA00012438"/>
    </source>
</evidence>
<dbReference type="InterPro" id="IPR001789">
    <property type="entry name" value="Sig_transdc_resp-reg_receiver"/>
</dbReference>
<evidence type="ECO:0000313" key="13">
    <source>
        <dbReference type="Proteomes" id="UP000663935"/>
    </source>
</evidence>
<evidence type="ECO:0000256" key="7">
    <source>
        <dbReference type="PROSITE-ProRule" id="PRU00169"/>
    </source>
</evidence>
<dbReference type="InterPro" id="IPR013783">
    <property type="entry name" value="Ig-like_fold"/>
</dbReference>
<dbReference type="InterPro" id="IPR018062">
    <property type="entry name" value="HTH_AraC-typ_CS"/>
</dbReference>
<dbReference type="Pfam" id="PF07495">
    <property type="entry name" value="Y_Y_Y"/>
    <property type="match status" value="1"/>
</dbReference>
<dbReference type="SMART" id="SM00342">
    <property type="entry name" value="HTH_ARAC"/>
    <property type="match status" value="1"/>
</dbReference>
<dbReference type="InterPro" id="IPR011110">
    <property type="entry name" value="Reg_prop"/>
</dbReference>
<dbReference type="SUPFAM" id="SSF47384">
    <property type="entry name" value="Homodimeric domain of signal transducing histidine kinase"/>
    <property type="match status" value="1"/>
</dbReference>
<evidence type="ECO:0000256" key="5">
    <source>
        <dbReference type="ARBA" id="ARBA00023125"/>
    </source>
</evidence>
<dbReference type="Gene3D" id="3.30.565.10">
    <property type="entry name" value="Histidine kinase-like ATPase, C-terminal domain"/>
    <property type="match status" value="1"/>
</dbReference>
<dbReference type="Pfam" id="PF07494">
    <property type="entry name" value="Reg_prop"/>
    <property type="match status" value="2"/>
</dbReference>
<dbReference type="InterPro" id="IPR036097">
    <property type="entry name" value="HisK_dim/P_sf"/>
</dbReference>
<dbReference type="SMART" id="SM00448">
    <property type="entry name" value="REC"/>
    <property type="match status" value="1"/>
</dbReference>
<evidence type="ECO:0000313" key="12">
    <source>
        <dbReference type="EMBL" id="QTD37635.1"/>
    </source>
</evidence>
<dbReference type="Gene3D" id="1.10.287.130">
    <property type="match status" value="1"/>
</dbReference>
<feature type="transmembrane region" description="Helical" evidence="8">
    <location>
        <begin position="797"/>
        <end position="814"/>
    </location>
</feature>
<dbReference type="InterPro" id="IPR004358">
    <property type="entry name" value="Sig_transdc_His_kin-like_C"/>
</dbReference>
<dbReference type="PROSITE" id="PS00041">
    <property type="entry name" value="HTH_ARAC_FAMILY_1"/>
    <property type="match status" value="1"/>
</dbReference>
<dbReference type="Pfam" id="PF12833">
    <property type="entry name" value="HTH_18"/>
    <property type="match status" value="1"/>
</dbReference>
<dbReference type="CDD" id="cd00082">
    <property type="entry name" value="HisKA"/>
    <property type="match status" value="1"/>
</dbReference>
<dbReference type="PROSITE" id="PS50110">
    <property type="entry name" value="RESPONSE_REGULATORY"/>
    <property type="match status" value="1"/>
</dbReference>
<feature type="domain" description="Histidine kinase" evidence="10">
    <location>
        <begin position="850"/>
        <end position="1065"/>
    </location>
</feature>
<dbReference type="Gene3D" id="3.40.50.2300">
    <property type="match status" value="1"/>
</dbReference>
<dbReference type="EMBL" id="CP071795">
    <property type="protein sequence ID" value="QTD37635.1"/>
    <property type="molecule type" value="Genomic_DNA"/>
</dbReference>
<dbReference type="Gene3D" id="2.60.40.10">
    <property type="entry name" value="Immunoglobulins"/>
    <property type="match status" value="1"/>
</dbReference>
<keyword evidence="3 7" id="KW-0597">Phosphoprotein</keyword>
<accession>A0ABX7SWF6</accession>
<dbReference type="SUPFAM" id="SSF46689">
    <property type="entry name" value="Homeodomain-like"/>
    <property type="match status" value="1"/>
</dbReference>
<evidence type="ECO:0000259" key="10">
    <source>
        <dbReference type="PROSITE" id="PS50109"/>
    </source>
</evidence>
<dbReference type="Proteomes" id="UP000663935">
    <property type="component" value="Chromosome"/>
</dbReference>
<dbReference type="RefSeq" id="WP_207971800.1">
    <property type="nucleotide sequence ID" value="NZ_CP071795.1"/>
</dbReference>
<feature type="domain" description="Response regulatory" evidence="11">
    <location>
        <begin position="1109"/>
        <end position="1224"/>
    </location>
</feature>
<keyword evidence="4" id="KW-0805">Transcription regulation</keyword>
<dbReference type="Pfam" id="PF00512">
    <property type="entry name" value="HisKA"/>
    <property type="match status" value="1"/>
</dbReference>
<dbReference type="Gene3D" id="1.10.10.60">
    <property type="entry name" value="Homeodomain-like"/>
    <property type="match status" value="2"/>
</dbReference>
<keyword evidence="8" id="KW-0812">Transmembrane</keyword>
<feature type="modified residue" description="4-aspartylphosphate" evidence="7">
    <location>
        <position position="1157"/>
    </location>
</feature>
<dbReference type="InterPro" id="IPR003594">
    <property type="entry name" value="HATPase_dom"/>
</dbReference>
<evidence type="ECO:0000256" key="6">
    <source>
        <dbReference type="ARBA" id="ARBA00023163"/>
    </source>
</evidence>
<dbReference type="InterPro" id="IPR011006">
    <property type="entry name" value="CheY-like_superfamily"/>
</dbReference>
<dbReference type="SUPFAM" id="SSF52172">
    <property type="entry name" value="CheY-like"/>
    <property type="match status" value="1"/>
</dbReference>
<dbReference type="PROSITE" id="PS01124">
    <property type="entry name" value="HTH_ARAC_FAMILY_2"/>
    <property type="match status" value="1"/>
</dbReference>
<comment type="catalytic activity">
    <reaction evidence="1">
        <text>ATP + protein L-histidine = ADP + protein N-phospho-L-histidine.</text>
        <dbReference type="EC" id="2.7.13.3"/>
    </reaction>
</comment>
<dbReference type="PANTHER" id="PTHR43547">
    <property type="entry name" value="TWO-COMPONENT HISTIDINE KINASE"/>
    <property type="match status" value="1"/>
</dbReference>
<keyword evidence="8" id="KW-1133">Transmembrane helix</keyword>
<dbReference type="InterPro" id="IPR015943">
    <property type="entry name" value="WD40/YVTN_repeat-like_dom_sf"/>
</dbReference>
<dbReference type="EC" id="2.7.13.3" evidence="2"/>
<keyword evidence="6" id="KW-0804">Transcription</keyword>
<dbReference type="InterPro" id="IPR005467">
    <property type="entry name" value="His_kinase_dom"/>
</dbReference>
<proteinExistence type="predicted"/>
<evidence type="ECO:0000259" key="11">
    <source>
        <dbReference type="PROSITE" id="PS50110"/>
    </source>
</evidence>
<dbReference type="SMART" id="SM00387">
    <property type="entry name" value="HATPase_c"/>
    <property type="match status" value="1"/>
</dbReference>
<dbReference type="PANTHER" id="PTHR43547:SF2">
    <property type="entry name" value="HYBRID SIGNAL TRANSDUCTION HISTIDINE KINASE C"/>
    <property type="match status" value="1"/>
</dbReference>
<keyword evidence="13" id="KW-1185">Reference proteome</keyword>
<dbReference type="InterPro" id="IPR018060">
    <property type="entry name" value="HTH_AraC"/>
</dbReference>
<dbReference type="CDD" id="cd17574">
    <property type="entry name" value="REC_OmpR"/>
    <property type="match status" value="1"/>
</dbReference>
<evidence type="ECO:0000256" key="1">
    <source>
        <dbReference type="ARBA" id="ARBA00000085"/>
    </source>
</evidence>
<sequence>MRFKVLISLFFIAFSTIFSQNKKILFEEFVIEDGLASINTILKDKNGFMWFGGTHGLYRFDGYKFKIFTTNNSNSLSLSNNNVTSLFEDAEGYLWVGTMHGGINKYNPITETFTNCNNSKKNIYKRNYITTISGDFKKTIWFGTFGDGLYRFNKQNNSVKRFFKTEKNKNTISNNNVFSIIVDNSRVWITTNAGTLDCYNLNSKTFNYYKYRNKEYKSTRTGQRMCLDSYQNLWVGTESDGLYKFDTKTKTFKHYQKEVKSISSNEITDIKEGKPGEIWMTTYGGLNFFNTNTNKVISYKSDIYDEHSITNNVSYSLFIDKNTNIWMGMGDGTVNKTINSPFEIYQTSYSKKIKSLSFNVVTSLYLNKNNLWIGTGGGGLDRLNLTNNTFYNYKNTPSNNKSIPSNIVMTVIVDDENTVWTGNFKNSIIGFKDKKSNDFFEAPISSNLNNDFTNPLVFDLIEDNFNNIWIATYNNGLYKYNKSTHLLTSFPELKTNKLICLHIDKSKNIWVGTDRGLKLYDTTNQSFFTLKDLGFQQKTTTKYPIKDIFEDKSGNIWLATEGDGIFFINLNKKEIKNIRKENGLPSNSMYGIIQDKNNNYWFGSNKGIISYNLVKNKIFTYNTSDGLPTNDFESGAIAISQNGKLFFGSKKGLIAFYPEQLINKPTPINLLITNLRIFNNDINPLEQIENYKALDSSITYKKNLQLPYSLDNFGFEFAVPGYSSPHNIEYQYKLDGIDNRWMTTSSERHYANYSNIPSGSYTFKVRAFNENQQDTNNNIAEKELKITIHPVWWQSNGAYFIYFLLIAGLTLYIYRGIRDRVRLKNELLIEKYKHEKDEELHQSKINFFTTISHELRTSLTLILSPIQQLSTIKTNNKASNLIMTMNRNGQRLLSLINQILDFRKLESTTAKLNVSKINLPEFFNELCIPFYQYANESNIQFQLTISNSCNTGWVDADKLEIIIYNVLSNAFKYTNNKIDVNIDLDDKDEKLIIKIKDNGKGIREEEIKKIFQNFYQINTTTQTSKGSGIGLAITKNLVDIHLGEIEVKSEPNVYTVFNITIPIVNNFYDEIDFSEQPSRIEIDNLVELETPFLPNLDTSVETISVYKPLLLIVEDNFELMNLLKNHFSSSYKIVSATNGLEACEKALNDIPDVIISDIMMPKMNGLEFCKKLKTDIRTSHIPIILLTARGSHTFQMEGFQYGADDYITKPFNIELLNQRVKNLLETRKILREKFRKDALFEPKDIAINNTDEMFIEKIMKIIEKNMSDSKFTVKQLSAEIGMSHSVLYRKIIALSGQNINEFIKSIKLTRAAQLISDSHLSINEISDMTGFSNPKYFSTCFKKKYNTTPTKYREKNMKRSMM</sequence>
<dbReference type="InterPro" id="IPR003661">
    <property type="entry name" value="HisK_dim/P_dom"/>
</dbReference>
<dbReference type="SMART" id="SM00388">
    <property type="entry name" value="HisKA"/>
    <property type="match status" value="1"/>
</dbReference>
<dbReference type="PROSITE" id="PS50109">
    <property type="entry name" value="HIS_KIN"/>
    <property type="match status" value="1"/>
</dbReference>
<dbReference type="SUPFAM" id="SSF63829">
    <property type="entry name" value="Calcium-dependent phosphotriesterase"/>
    <property type="match status" value="3"/>
</dbReference>
<dbReference type="InterPro" id="IPR011123">
    <property type="entry name" value="Y_Y_Y"/>
</dbReference>